<dbReference type="GO" id="GO:0000422">
    <property type="term" value="P:autophagy of mitochondrion"/>
    <property type="evidence" value="ECO:0007669"/>
    <property type="project" value="TreeGrafter"/>
</dbReference>
<dbReference type="InterPro" id="IPR026849">
    <property type="entry name" value="ATG2"/>
</dbReference>
<comment type="catalytic activity">
    <reaction evidence="10">
        <text>a 1,2-diacyl-sn-glycero-3-phospho-L-serine(in) = a 1,2-diacyl-sn-glycero-3-phospho-L-serine(out)</text>
        <dbReference type="Rhea" id="RHEA:38663"/>
        <dbReference type="ChEBI" id="CHEBI:57262"/>
    </reaction>
</comment>
<evidence type="ECO:0000256" key="3">
    <source>
        <dbReference type="ARBA" id="ARBA00009714"/>
    </source>
</evidence>
<evidence type="ECO:0000256" key="1">
    <source>
        <dbReference type="ARBA" id="ARBA00004406"/>
    </source>
</evidence>
<evidence type="ECO:0000256" key="7">
    <source>
        <dbReference type="ARBA" id="ARBA00023006"/>
    </source>
</evidence>
<evidence type="ECO:0000313" key="13">
    <source>
        <dbReference type="Proteomes" id="UP000792457"/>
    </source>
</evidence>
<dbReference type="GO" id="GO:0061908">
    <property type="term" value="C:phagophore"/>
    <property type="evidence" value="ECO:0007669"/>
    <property type="project" value="TreeGrafter"/>
</dbReference>
<dbReference type="AlphaFoldDB" id="A0A8K0P8G2"/>
<evidence type="ECO:0000256" key="11">
    <source>
        <dbReference type="ARBA" id="ARBA00024615"/>
    </source>
</evidence>
<protein>
    <recommendedName>
        <fullName evidence="4">Autophagy-related protein 2</fullName>
    </recommendedName>
</protein>
<reference evidence="12" key="1">
    <citation type="submission" date="2013-04" db="EMBL/GenBank/DDBJ databases">
        <authorList>
            <person name="Qu J."/>
            <person name="Murali S.C."/>
            <person name="Bandaranaike D."/>
            <person name="Bellair M."/>
            <person name="Blankenburg K."/>
            <person name="Chao H."/>
            <person name="Dinh H."/>
            <person name="Doddapaneni H."/>
            <person name="Downs B."/>
            <person name="Dugan-Rocha S."/>
            <person name="Elkadiri S."/>
            <person name="Gnanaolivu R.D."/>
            <person name="Hernandez B."/>
            <person name="Javaid M."/>
            <person name="Jayaseelan J.C."/>
            <person name="Lee S."/>
            <person name="Li M."/>
            <person name="Ming W."/>
            <person name="Munidasa M."/>
            <person name="Muniz J."/>
            <person name="Nguyen L."/>
            <person name="Ongeri F."/>
            <person name="Osuji N."/>
            <person name="Pu L.-L."/>
            <person name="Puazo M."/>
            <person name="Qu C."/>
            <person name="Quiroz J."/>
            <person name="Raj R."/>
            <person name="Weissenberger G."/>
            <person name="Xin Y."/>
            <person name="Zou X."/>
            <person name="Han Y."/>
            <person name="Richards S."/>
            <person name="Worley K."/>
            <person name="Muzny D."/>
            <person name="Gibbs R."/>
        </authorList>
    </citation>
    <scope>NUCLEOTIDE SEQUENCE</scope>
    <source>
        <strain evidence="12">Sampled in the wild</strain>
    </source>
</reference>
<dbReference type="GO" id="GO:0034727">
    <property type="term" value="P:piecemeal microautophagy of the nucleus"/>
    <property type="evidence" value="ECO:0007669"/>
    <property type="project" value="TreeGrafter"/>
</dbReference>
<evidence type="ECO:0000256" key="4">
    <source>
        <dbReference type="ARBA" id="ARBA00018070"/>
    </source>
</evidence>
<dbReference type="GO" id="GO:0000045">
    <property type="term" value="P:autophagosome assembly"/>
    <property type="evidence" value="ECO:0007669"/>
    <property type="project" value="TreeGrafter"/>
</dbReference>
<dbReference type="GO" id="GO:0005789">
    <property type="term" value="C:endoplasmic reticulum membrane"/>
    <property type="evidence" value="ECO:0007669"/>
    <property type="project" value="UniProtKB-SubCell"/>
</dbReference>
<dbReference type="GO" id="GO:0006869">
    <property type="term" value="P:lipid transport"/>
    <property type="evidence" value="ECO:0007669"/>
    <property type="project" value="UniProtKB-KW"/>
</dbReference>
<evidence type="ECO:0000256" key="5">
    <source>
        <dbReference type="ARBA" id="ARBA00022448"/>
    </source>
</evidence>
<organism evidence="12 13">
    <name type="scientific">Ladona fulva</name>
    <name type="common">Scarce chaser dragonfly</name>
    <name type="synonym">Libellula fulva</name>
    <dbReference type="NCBI Taxonomy" id="123851"/>
    <lineage>
        <taxon>Eukaryota</taxon>
        <taxon>Metazoa</taxon>
        <taxon>Ecdysozoa</taxon>
        <taxon>Arthropoda</taxon>
        <taxon>Hexapoda</taxon>
        <taxon>Insecta</taxon>
        <taxon>Pterygota</taxon>
        <taxon>Palaeoptera</taxon>
        <taxon>Odonata</taxon>
        <taxon>Epiprocta</taxon>
        <taxon>Anisoptera</taxon>
        <taxon>Libelluloidea</taxon>
        <taxon>Libellulidae</taxon>
        <taxon>Ladona</taxon>
    </lineage>
</organism>
<dbReference type="Pfam" id="PF13329">
    <property type="entry name" value="ATG2_CAD"/>
    <property type="match status" value="1"/>
</dbReference>
<accession>A0A8K0P8G2</accession>
<dbReference type="Proteomes" id="UP000792457">
    <property type="component" value="Unassembled WGS sequence"/>
</dbReference>
<feature type="non-terminal residue" evidence="12">
    <location>
        <position position="270"/>
    </location>
</feature>
<keyword evidence="5" id="KW-0813">Transport</keyword>
<dbReference type="GO" id="GO:0061709">
    <property type="term" value="P:reticulophagy"/>
    <property type="evidence" value="ECO:0007669"/>
    <property type="project" value="TreeGrafter"/>
</dbReference>
<evidence type="ECO:0000256" key="6">
    <source>
        <dbReference type="ARBA" id="ARBA00022824"/>
    </source>
</evidence>
<dbReference type="GO" id="GO:0043495">
    <property type="term" value="F:protein-membrane adaptor activity"/>
    <property type="evidence" value="ECO:0007669"/>
    <property type="project" value="TreeGrafter"/>
</dbReference>
<keyword evidence="7" id="KW-0072">Autophagy</keyword>
<dbReference type="GO" id="GO:0032266">
    <property type="term" value="F:phosphatidylinositol-3-phosphate binding"/>
    <property type="evidence" value="ECO:0007669"/>
    <property type="project" value="TreeGrafter"/>
</dbReference>
<name>A0A8K0P8G2_LADFU</name>
<keyword evidence="8" id="KW-0445">Lipid transport</keyword>
<dbReference type="GO" id="GO:0061723">
    <property type="term" value="P:glycophagy"/>
    <property type="evidence" value="ECO:0007669"/>
    <property type="project" value="TreeGrafter"/>
</dbReference>
<dbReference type="EMBL" id="KZ308964">
    <property type="protein sequence ID" value="KAG8235893.1"/>
    <property type="molecule type" value="Genomic_DNA"/>
</dbReference>
<evidence type="ECO:0000256" key="9">
    <source>
        <dbReference type="ARBA" id="ARBA00023136"/>
    </source>
</evidence>
<dbReference type="OrthoDB" id="18982at2759"/>
<comment type="caution">
    <text evidence="12">The sequence shown here is derived from an EMBL/GenBank/DDBJ whole genome shotgun (WGS) entry which is preliminary data.</text>
</comment>
<keyword evidence="6" id="KW-0256">Endoplasmic reticulum</keyword>
<evidence type="ECO:0000256" key="2">
    <source>
        <dbReference type="ARBA" id="ARBA00004623"/>
    </source>
</evidence>
<reference evidence="12" key="2">
    <citation type="submission" date="2017-10" db="EMBL/GenBank/DDBJ databases">
        <title>Ladona fulva Genome sequencing and assembly.</title>
        <authorList>
            <person name="Murali S."/>
            <person name="Richards S."/>
            <person name="Bandaranaike D."/>
            <person name="Bellair M."/>
            <person name="Blankenburg K."/>
            <person name="Chao H."/>
            <person name="Dinh H."/>
            <person name="Doddapaneni H."/>
            <person name="Dugan-Rocha S."/>
            <person name="Elkadiri S."/>
            <person name="Gnanaolivu R."/>
            <person name="Hernandez B."/>
            <person name="Skinner E."/>
            <person name="Javaid M."/>
            <person name="Lee S."/>
            <person name="Li M."/>
            <person name="Ming W."/>
            <person name="Munidasa M."/>
            <person name="Muniz J."/>
            <person name="Nguyen L."/>
            <person name="Hughes D."/>
            <person name="Osuji N."/>
            <person name="Pu L.-L."/>
            <person name="Puazo M."/>
            <person name="Qu C."/>
            <person name="Quiroz J."/>
            <person name="Raj R."/>
            <person name="Weissenberger G."/>
            <person name="Xin Y."/>
            <person name="Zou X."/>
            <person name="Han Y."/>
            <person name="Worley K."/>
            <person name="Muzny D."/>
            <person name="Gibbs R."/>
        </authorList>
    </citation>
    <scope>NUCLEOTIDE SEQUENCE</scope>
    <source>
        <strain evidence="12">Sampled in the wild</strain>
    </source>
</reference>
<dbReference type="PANTHER" id="PTHR13190:SF1">
    <property type="entry name" value="AUTOPHAGY-RELATED 2, ISOFORM A"/>
    <property type="match status" value="1"/>
</dbReference>
<comment type="similarity">
    <text evidence="3">Belongs to the ATG2 family.</text>
</comment>
<sequence>MPWYMPWSDSIKKRACRYLLQRYLGQFLEEKLTLDQLTVDLYNGTGTVREVSLDVQALNELGEQQNIPVEFVDGYISEISVSIPWSSVLKDSSYVEVTGLSLTVQPKKRADCGASMFESMWNSMSTSMQLAQECLKQDAEDGKDSDQAQPLDGLELFAQTIDSILCRVKVKFVDTVIRLEHVPKESSAGVALELRIKMMDYFDEAGLDPQLTPSPEVLHEQKVYDVVAFTSKKFCMEGVEIYTDEFPFQARTFCRSLMSTSGSGSTPESK</sequence>
<dbReference type="GO" id="GO:0034045">
    <property type="term" value="C:phagophore assembly site membrane"/>
    <property type="evidence" value="ECO:0007669"/>
    <property type="project" value="UniProtKB-SubCell"/>
</dbReference>
<comment type="subcellular location">
    <subcellularLocation>
        <location evidence="1">Endoplasmic reticulum membrane</location>
        <topology evidence="1">Peripheral membrane protein</topology>
    </subcellularLocation>
    <subcellularLocation>
        <location evidence="2">Preautophagosomal structure membrane</location>
        <topology evidence="2">Peripheral membrane protein</topology>
    </subcellularLocation>
</comment>
<proteinExistence type="inferred from homology"/>
<gene>
    <name evidence="12" type="ORF">J437_LFUL010123</name>
</gene>
<keyword evidence="9" id="KW-0472">Membrane</keyword>
<evidence type="ECO:0000256" key="10">
    <source>
        <dbReference type="ARBA" id="ARBA00024479"/>
    </source>
</evidence>
<comment type="catalytic activity">
    <reaction evidence="11">
        <text>a 1,2-diacyl-sn-glycero-3-phosphoethanolamine(in) = a 1,2-diacyl-sn-glycero-3-phosphoethanolamine(out)</text>
        <dbReference type="Rhea" id="RHEA:38895"/>
        <dbReference type="ChEBI" id="CHEBI:64612"/>
    </reaction>
</comment>
<evidence type="ECO:0000256" key="8">
    <source>
        <dbReference type="ARBA" id="ARBA00023055"/>
    </source>
</evidence>
<dbReference type="PANTHER" id="PTHR13190">
    <property type="entry name" value="AUTOPHAGY-RELATED 2, ISOFORM A"/>
    <property type="match status" value="1"/>
</dbReference>
<evidence type="ECO:0000313" key="12">
    <source>
        <dbReference type="EMBL" id="KAG8235893.1"/>
    </source>
</evidence>
<keyword evidence="13" id="KW-1185">Reference proteome</keyword>